<comment type="caution">
    <text evidence="1">The sequence shown here is derived from an EMBL/GenBank/DDBJ whole genome shotgun (WGS) entry which is preliminary data.</text>
</comment>
<name>A0A846MS96_9BACT</name>
<evidence type="ECO:0000313" key="1">
    <source>
        <dbReference type="EMBL" id="NIK74311.1"/>
    </source>
</evidence>
<dbReference type="Proteomes" id="UP000537126">
    <property type="component" value="Unassembled WGS sequence"/>
</dbReference>
<evidence type="ECO:0000313" key="2">
    <source>
        <dbReference type="Proteomes" id="UP000537126"/>
    </source>
</evidence>
<organism evidence="1 2">
    <name type="scientific">Thermonema lapsum</name>
    <dbReference type="NCBI Taxonomy" id="28195"/>
    <lineage>
        <taxon>Bacteria</taxon>
        <taxon>Pseudomonadati</taxon>
        <taxon>Bacteroidota</taxon>
        <taxon>Cytophagia</taxon>
        <taxon>Cytophagales</taxon>
        <taxon>Thermonemataceae</taxon>
        <taxon>Thermonema</taxon>
    </lineage>
</organism>
<keyword evidence="2" id="KW-1185">Reference proteome</keyword>
<sequence length="68" mass="7668">MYEPVTSIQKRARSSLTFCGKEPSFFEEGSFVFLYAQIVAQNKARKAALDNLPCIKRVALIIGIKLLF</sequence>
<dbReference type="EMBL" id="JAASRN010000002">
    <property type="protein sequence ID" value="NIK74311.1"/>
    <property type="molecule type" value="Genomic_DNA"/>
</dbReference>
<proteinExistence type="predicted"/>
<reference evidence="1 2" key="1">
    <citation type="submission" date="2020-03" db="EMBL/GenBank/DDBJ databases">
        <title>Genomic Encyclopedia of Type Strains, Phase IV (KMG-IV): sequencing the most valuable type-strain genomes for metagenomic binning, comparative biology and taxonomic classification.</title>
        <authorList>
            <person name="Goeker M."/>
        </authorList>
    </citation>
    <scope>NUCLEOTIDE SEQUENCE [LARGE SCALE GENOMIC DNA]</scope>
    <source>
        <strain evidence="1 2">DSM 5718</strain>
    </source>
</reference>
<protein>
    <submittedName>
        <fullName evidence="1">Uncharacterized protein</fullName>
    </submittedName>
</protein>
<accession>A0A846MS96</accession>
<gene>
    <name evidence="1" type="ORF">FHS56_001824</name>
</gene>
<dbReference type="AlphaFoldDB" id="A0A846MS96"/>